<name>A0A8H7DBX8_9AGAR</name>
<reference evidence="1" key="1">
    <citation type="submission" date="2020-05" db="EMBL/GenBank/DDBJ databases">
        <title>Mycena genomes resolve the evolution of fungal bioluminescence.</title>
        <authorList>
            <person name="Tsai I.J."/>
        </authorList>
    </citation>
    <scope>NUCLEOTIDE SEQUENCE</scope>
    <source>
        <strain evidence="1">160909Yilan</strain>
    </source>
</reference>
<evidence type="ECO:0000313" key="2">
    <source>
        <dbReference type="Proteomes" id="UP000623467"/>
    </source>
</evidence>
<protein>
    <recommendedName>
        <fullName evidence="3">Clp1-like protein</fullName>
    </recommendedName>
</protein>
<gene>
    <name evidence="1" type="ORF">MSAN_00900200</name>
</gene>
<keyword evidence="2" id="KW-1185">Reference proteome</keyword>
<organism evidence="1 2">
    <name type="scientific">Mycena sanguinolenta</name>
    <dbReference type="NCBI Taxonomy" id="230812"/>
    <lineage>
        <taxon>Eukaryota</taxon>
        <taxon>Fungi</taxon>
        <taxon>Dikarya</taxon>
        <taxon>Basidiomycota</taxon>
        <taxon>Agaricomycotina</taxon>
        <taxon>Agaricomycetes</taxon>
        <taxon>Agaricomycetidae</taxon>
        <taxon>Agaricales</taxon>
        <taxon>Marasmiineae</taxon>
        <taxon>Mycenaceae</taxon>
        <taxon>Mycena</taxon>
    </lineage>
</organism>
<dbReference type="EMBL" id="JACAZH010000006">
    <property type="protein sequence ID" value="KAF7366433.1"/>
    <property type="molecule type" value="Genomic_DNA"/>
</dbReference>
<accession>A0A8H7DBX8</accession>
<evidence type="ECO:0008006" key="3">
    <source>
        <dbReference type="Google" id="ProtNLM"/>
    </source>
</evidence>
<evidence type="ECO:0000313" key="1">
    <source>
        <dbReference type="EMBL" id="KAF7366433.1"/>
    </source>
</evidence>
<comment type="caution">
    <text evidence="1">The sequence shown here is derived from an EMBL/GenBank/DDBJ whole genome shotgun (WGS) entry which is preliminary data.</text>
</comment>
<dbReference type="Proteomes" id="UP000623467">
    <property type="component" value="Unassembled WGS sequence"/>
</dbReference>
<proteinExistence type="predicted"/>
<dbReference type="OrthoDB" id="2570975at2759"/>
<dbReference type="AlphaFoldDB" id="A0A8H7DBX8"/>
<sequence length="277" mass="30080">MPSARTSRRTDDSRPSKTTRIAGKLECAAQAQLLAQKRIPLATKHNNVNGTVATTCKKISLPRTLPRPVLGEVDLSSLAYAHPSLSGVPAEYIREHLPSTTHDMRAACKAVQTSIPKSTLPKELEILMNDVVAAACPTHMLAVFNDAPLSFGQKRQVSLFPVHDLVLRVHCTNLPTLPLSQPSTSSSHATVPVIPLRLPSPETFPLLHAYLYTRDSASLLASLRPSCDADMVQLAMHASRIHGLWRNACALGVIDEQLYNVLQTLWSSTLGAMQACS</sequence>